<keyword evidence="12" id="KW-1185">Reference proteome</keyword>
<feature type="domain" description="T-SNARE coiled-coil homology" evidence="10">
    <location>
        <begin position="13"/>
        <end position="75"/>
    </location>
</feature>
<dbReference type="EMBL" id="JAEVFJ010000006">
    <property type="protein sequence ID" value="KAH8104082.1"/>
    <property type="molecule type" value="Genomic_DNA"/>
</dbReference>
<keyword evidence="3 9" id="KW-0812">Transmembrane</keyword>
<evidence type="ECO:0000313" key="11">
    <source>
        <dbReference type="EMBL" id="KAH8104082.1"/>
    </source>
</evidence>
<evidence type="ECO:0000256" key="3">
    <source>
        <dbReference type="ARBA" id="ARBA00022692"/>
    </source>
</evidence>
<keyword evidence="4" id="KW-0653">Protein transport</keyword>
<evidence type="ECO:0000256" key="9">
    <source>
        <dbReference type="SAM" id="Phobius"/>
    </source>
</evidence>
<evidence type="ECO:0000256" key="5">
    <source>
        <dbReference type="ARBA" id="ARBA00022989"/>
    </source>
</evidence>
<gene>
    <name evidence="11" type="ORF">BXZ70DRAFT_924285</name>
</gene>
<dbReference type="Proteomes" id="UP000813824">
    <property type="component" value="Unassembled WGS sequence"/>
</dbReference>
<feature type="transmembrane region" description="Helical" evidence="9">
    <location>
        <begin position="89"/>
        <end position="110"/>
    </location>
</feature>
<dbReference type="GO" id="GO:0015031">
    <property type="term" value="P:protein transport"/>
    <property type="evidence" value="ECO:0007669"/>
    <property type="project" value="UniProtKB-KW"/>
</dbReference>
<dbReference type="Gene3D" id="1.20.5.110">
    <property type="match status" value="1"/>
</dbReference>
<dbReference type="InterPro" id="IPR039899">
    <property type="entry name" value="BET1_SNARE"/>
</dbReference>
<evidence type="ECO:0000259" key="10">
    <source>
        <dbReference type="PROSITE" id="PS50192"/>
    </source>
</evidence>
<dbReference type="SUPFAM" id="SSF58038">
    <property type="entry name" value="SNARE fusion complex"/>
    <property type="match status" value="1"/>
</dbReference>
<dbReference type="GO" id="GO:0000139">
    <property type="term" value="C:Golgi membrane"/>
    <property type="evidence" value="ECO:0007669"/>
    <property type="project" value="UniProtKB-SubCell"/>
</dbReference>
<reference evidence="11" key="1">
    <citation type="journal article" date="2021" name="New Phytol.">
        <title>Evolutionary innovations through gain and loss of genes in the ectomycorrhizal Boletales.</title>
        <authorList>
            <person name="Wu G."/>
            <person name="Miyauchi S."/>
            <person name="Morin E."/>
            <person name="Kuo A."/>
            <person name="Drula E."/>
            <person name="Varga T."/>
            <person name="Kohler A."/>
            <person name="Feng B."/>
            <person name="Cao Y."/>
            <person name="Lipzen A."/>
            <person name="Daum C."/>
            <person name="Hundley H."/>
            <person name="Pangilinan J."/>
            <person name="Johnson J."/>
            <person name="Barry K."/>
            <person name="LaButti K."/>
            <person name="Ng V."/>
            <person name="Ahrendt S."/>
            <person name="Min B."/>
            <person name="Choi I.G."/>
            <person name="Park H."/>
            <person name="Plett J.M."/>
            <person name="Magnuson J."/>
            <person name="Spatafora J.W."/>
            <person name="Nagy L.G."/>
            <person name="Henrissat B."/>
            <person name="Grigoriev I.V."/>
            <person name="Yang Z.L."/>
            <person name="Xu J."/>
            <person name="Martin F.M."/>
        </authorList>
    </citation>
    <scope>NUCLEOTIDE SEQUENCE</scope>
    <source>
        <strain evidence="11">KKN 215</strain>
    </source>
</reference>
<accession>A0A8K0UW91</accession>
<evidence type="ECO:0000313" key="12">
    <source>
        <dbReference type="Proteomes" id="UP000813824"/>
    </source>
</evidence>
<proteinExistence type="predicted"/>
<comment type="caution">
    <text evidence="11">The sequence shown here is derived from an EMBL/GenBank/DDBJ whole genome shotgun (WGS) entry which is preliminary data.</text>
</comment>
<sequence>MSSSRQGRDHIEDTYEAQNDDHLDKLHSKLRTLRGVTTDIYDDVEMQNRTLDTTRDTFSSFGTSLAESSRRAGQAFGIGNGGVKQWRTIGYIVCGMLGVWVVWRLLGIFWPSSAPTSAPLPP</sequence>
<keyword evidence="5 9" id="KW-1133">Transmembrane helix</keyword>
<dbReference type="PANTHER" id="PTHR12791">
    <property type="entry name" value="GOLGI SNARE BET1-RELATED"/>
    <property type="match status" value="1"/>
</dbReference>
<evidence type="ECO:0000256" key="8">
    <source>
        <dbReference type="ARBA" id="ARBA00046280"/>
    </source>
</evidence>
<comment type="subcellular location">
    <subcellularLocation>
        <location evidence="8">Endomembrane system</location>
        <topology evidence="8">Single-pass type IV membrane protein</topology>
    </subcellularLocation>
    <subcellularLocation>
        <location evidence="1">Golgi apparatus membrane</location>
    </subcellularLocation>
</comment>
<dbReference type="CDD" id="cd15853">
    <property type="entry name" value="SNARE_Bet1"/>
    <property type="match status" value="1"/>
</dbReference>
<organism evidence="11 12">
    <name type="scientific">Cristinia sonorae</name>
    <dbReference type="NCBI Taxonomy" id="1940300"/>
    <lineage>
        <taxon>Eukaryota</taxon>
        <taxon>Fungi</taxon>
        <taxon>Dikarya</taxon>
        <taxon>Basidiomycota</taxon>
        <taxon>Agaricomycotina</taxon>
        <taxon>Agaricomycetes</taxon>
        <taxon>Agaricomycetidae</taxon>
        <taxon>Agaricales</taxon>
        <taxon>Pleurotineae</taxon>
        <taxon>Stephanosporaceae</taxon>
        <taxon>Cristinia</taxon>
    </lineage>
</organism>
<keyword evidence="6" id="KW-0333">Golgi apparatus</keyword>
<dbReference type="PROSITE" id="PS50192">
    <property type="entry name" value="T_SNARE"/>
    <property type="match status" value="1"/>
</dbReference>
<evidence type="ECO:0000256" key="2">
    <source>
        <dbReference type="ARBA" id="ARBA00022448"/>
    </source>
</evidence>
<evidence type="ECO:0000256" key="7">
    <source>
        <dbReference type="ARBA" id="ARBA00023136"/>
    </source>
</evidence>
<dbReference type="AlphaFoldDB" id="A0A8K0UW91"/>
<dbReference type="OrthoDB" id="3063237at2759"/>
<keyword evidence="2" id="KW-0813">Transport</keyword>
<keyword evidence="7 9" id="KW-0472">Membrane</keyword>
<name>A0A8K0UW91_9AGAR</name>
<protein>
    <recommendedName>
        <fullName evidence="10">t-SNARE coiled-coil homology domain-containing protein</fullName>
    </recommendedName>
</protein>
<dbReference type="InterPro" id="IPR000727">
    <property type="entry name" value="T_SNARE_dom"/>
</dbReference>
<evidence type="ECO:0000256" key="1">
    <source>
        <dbReference type="ARBA" id="ARBA00004394"/>
    </source>
</evidence>
<evidence type="ECO:0000256" key="6">
    <source>
        <dbReference type="ARBA" id="ARBA00023034"/>
    </source>
</evidence>
<evidence type="ECO:0000256" key="4">
    <source>
        <dbReference type="ARBA" id="ARBA00022927"/>
    </source>
</evidence>